<keyword evidence="6" id="KW-1185">Reference proteome</keyword>
<name>A0AAN8X1U1_HALRR</name>
<comment type="caution">
    <text evidence="5">The sequence shown here is derived from an EMBL/GenBank/DDBJ whole genome shotgun (WGS) entry which is preliminary data.</text>
</comment>
<dbReference type="GO" id="GO:0004587">
    <property type="term" value="F:ornithine aminotransferase activity"/>
    <property type="evidence" value="ECO:0007669"/>
    <property type="project" value="UniProtKB-EC"/>
</dbReference>
<gene>
    <name evidence="5" type="ORF">SK128_014182</name>
</gene>
<dbReference type="InterPro" id="IPR015421">
    <property type="entry name" value="PyrdxlP-dep_Trfase_major"/>
</dbReference>
<dbReference type="FunFam" id="3.40.640.10:FF:000185">
    <property type="entry name" value="Ornithine aminotransferase"/>
    <property type="match status" value="1"/>
</dbReference>
<dbReference type="GO" id="GO:0019544">
    <property type="term" value="P:L-arginine catabolic process to L-glutamate"/>
    <property type="evidence" value="ECO:0007669"/>
    <property type="project" value="TreeGrafter"/>
</dbReference>
<comment type="cofactor">
    <cofactor evidence="1 4">
        <name>pyridoxal 5'-phosphate</name>
        <dbReference type="ChEBI" id="CHEBI:597326"/>
    </cofactor>
</comment>
<organism evidence="5 6">
    <name type="scientific">Halocaridina rubra</name>
    <name type="common">Hawaiian red shrimp</name>
    <dbReference type="NCBI Taxonomy" id="373956"/>
    <lineage>
        <taxon>Eukaryota</taxon>
        <taxon>Metazoa</taxon>
        <taxon>Ecdysozoa</taxon>
        <taxon>Arthropoda</taxon>
        <taxon>Crustacea</taxon>
        <taxon>Multicrustacea</taxon>
        <taxon>Malacostraca</taxon>
        <taxon>Eumalacostraca</taxon>
        <taxon>Eucarida</taxon>
        <taxon>Decapoda</taxon>
        <taxon>Pleocyemata</taxon>
        <taxon>Caridea</taxon>
        <taxon>Atyoidea</taxon>
        <taxon>Atyidae</taxon>
        <taxon>Halocaridina</taxon>
    </lineage>
</organism>
<accession>A0AAN8X1U1</accession>
<dbReference type="AlphaFoldDB" id="A0AAN8X1U1"/>
<dbReference type="GO" id="GO:0042802">
    <property type="term" value="F:identical protein binding"/>
    <property type="evidence" value="ECO:0007669"/>
    <property type="project" value="TreeGrafter"/>
</dbReference>
<evidence type="ECO:0000256" key="2">
    <source>
        <dbReference type="ARBA" id="ARBA00008954"/>
    </source>
</evidence>
<dbReference type="InterPro" id="IPR015422">
    <property type="entry name" value="PyrdxlP-dep_Trfase_small"/>
</dbReference>
<evidence type="ECO:0000313" key="6">
    <source>
        <dbReference type="Proteomes" id="UP001381693"/>
    </source>
</evidence>
<evidence type="ECO:0000256" key="1">
    <source>
        <dbReference type="ARBA" id="ARBA00001933"/>
    </source>
</evidence>
<dbReference type="GO" id="GO:0010121">
    <property type="term" value="P:L-arginine catabolic process to proline via ornithine"/>
    <property type="evidence" value="ECO:0007669"/>
    <property type="project" value="TreeGrafter"/>
</dbReference>
<proteinExistence type="inferred from homology"/>
<dbReference type="InterPro" id="IPR005814">
    <property type="entry name" value="Aminotrans_3"/>
</dbReference>
<keyword evidence="4" id="KW-0032">Aminotransferase</keyword>
<dbReference type="EC" id="2.6.1.13" evidence="4"/>
<dbReference type="GO" id="GO:0030170">
    <property type="term" value="F:pyridoxal phosphate binding"/>
    <property type="evidence" value="ECO:0007669"/>
    <property type="project" value="InterPro"/>
</dbReference>
<dbReference type="InterPro" id="IPR015424">
    <property type="entry name" value="PyrdxlP-dep_Trfase"/>
</dbReference>
<dbReference type="PANTHER" id="PTHR11986">
    <property type="entry name" value="AMINOTRANSFERASE CLASS III"/>
    <property type="match status" value="1"/>
</dbReference>
<dbReference type="Gene3D" id="3.90.1150.10">
    <property type="entry name" value="Aspartate Aminotransferase, domain 1"/>
    <property type="match status" value="1"/>
</dbReference>
<evidence type="ECO:0000313" key="5">
    <source>
        <dbReference type="EMBL" id="KAK7071384.1"/>
    </source>
</evidence>
<dbReference type="Proteomes" id="UP001381693">
    <property type="component" value="Unassembled WGS sequence"/>
</dbReference>
<dbReference type="Pfam" id="PF00202">
    <property type="entry name" value="Aminotran_3"/>
    <property type="match status" value="1"/>
</dbReference>
<evidence type="ECO:0000256" key="3">
    <source>
        <dbReference type="ARBA" id="ARBA00022898"/>
    </source>
</evidence>
<reference evidence="5 6" key="1">
    <citation type="submission" date="2023-11" db="EMBL/GenBank/DDBJ databases">
        <title>Halocaridina rubra genome assembly.</title>
        <authorList>
            <person name="Smith C."/>
        </authorList>
    </citation>
    <scope>NUCLEOTIDE SEQUENCE [LARGE SCALE GENOMIC DNA]</scope>
    <source>
        <strain evidence="5">EP-1</strain>
        <tissue evidence="5">Whole</tissue>
    </source>
</reference>
<dbReference type="PANTHER" id="PTHR11986:SF18">
    <property type="entry name" value="ORNITHINE AMINOTRANSFERASE, MITOCHONDRIAL"/>
    <property type="match status" value="1"/>
</dbReference>
<keyword evidence="3 4" id="KW-0663">Pyridoxal phosphate</keyword>
<evidence type="ECO:0000256" key="4">
    <source>
        <dbReference type="RuleBase" id="RU365036"/>
    </source>
</evidence>
<dbReference type="Gene3D" id="3.40.640.10">
    <property type="entry name" value="Type I PLP-dependent aspartate aminotransferase-like (Major domain)"/>
    <property type="match status" value="1"/>
</dbReference>
<keyword evidence="4" id="KW-0808">Transferase</keyword>
<dbReference type="GO" id="GO:0005737">
    <property type="term" value="C:cytoplasm"/>
    <property type="evidence" value="ECO:0007669"/>
    <property type="project" value="TreeGrafter"/>
</dbReference>
<dbReference type="InterPro" id="IPR050103">
    <property type="entry name" value="Class-III_PLP-dep_AT"/>
</dbReference>
<dbReference type="EMBL" id="JAXCGZ010014808">
    <property type="protein sequence ID" value="KAK7071384.1"/>
    <property type="molecule type" value="Genomic_DNA"/>
</dbReference>
<comment type="similarity">
    <text evidence="2 4">Belongs to the class-III pyridoxal-phosphate-dependent aminotransferase family.</text>
</comment>
<protein>
    <recommendedName>
        <fullName evidence="4">Ornithine aminotransferase</fullName>
        <ecNumber evidence="4">2.6.1.13</ecNumber>
    </recommendedName>
</protein>
<comment type="pathway">
    <text evidence="4">Amino-acid biosynthesis; L-proline biosynthesis; L-glutamate 5-semialdehyde from L-ornithine: step 1/1.</text>
</comment>
<comment type="catalytic activity">
    <reaction evidence="4">
        <text>a 2-oxocarboxylate + L-ornithine = L-glutamate 5-semialdehyde + an L-alpha-amino acid</text>
        <dbReference type="Rhea" id="RHEA:13877"/>
        <dbReference type="ChEBI" id="CHEBI:35179"/>
        <dbReference type="ChEBI" id="CHEBI:46911"/>
        <dbReference type="ChEBI" id="CHEBI:58066"/>
        <dbReference type="ChEBI" id="CHEBI:59869"/>
        <dbReference type="EC" id="2.6.1.13"/>
    </reaction>
</comment>
<sequence length="163" mass="17605">MLAVDHENVKPDILVLGKALSGGTYPVSAALANDDIMMCIKPGTHGSTYGGNPVACKVGMAALQVLVEEKLAENAEKMGILLRKELAQLPKDVVSIVRGKGLLNAIVINPKFDAWDVCLRLKQNGLLAKPTHGDIIRFAPPLTITEEQIMECVQIIKNTIMSY</sequence>
<dbReference type="FunFam" id="3.90.1150.10:FF:000152">
    <property type="entry name" value="Ornithine aminotransferase"/>
    <property type="match status" value="1"/>
</dbReference>
<dbReference type="SUPFAM" id="SSF53383">
    <property type="entry name" value="PLP-dependent transferases"/>
    <property type="match status" value="1"/>
</dbReference>